<dbReference type="CDD" id="cd04164">
    <property type="entry name" value="trmE"/>
    <property type="match status" value="1"/>
</dbReference>
<dbReference type="KEGG" id="smam:Mal15_52390"/>
<feature type="domain" description="GTP-binding protein TrmE N-terminal" evidence="3">
    <location>
        <begin position="40"/>
        <end position="141"/>
    </location>
</feature>
<dbReference type="GO" id="GO:0016787">
    <property type="term" value="F:hydrolase activity"/>
    <property type="evidence" value="ECO:0007669"/>
    <property type="project" value="UniProtKB-KW"/>
</dbReference>
<dbReference type="Pfam" id="PF01926">
    <property type="entry name" value="MMR_HSR1"/>
    <property type="match status" value="1"/>
</dbReference>
<dbReference type="EMBL" id="CP036264">
    <property type="protein sequence ID" value="QEG01163.1"/>
    <property type="molecule type" value="Genomic_DNA"/>
</dbReference>
<name>A0A5B9MIH8_9BACT</name>
<dbReference type="SUPFAM" id="SSF103025">
    <property type="entry name" value="Folate-binding domain"/>
    <property type="match status" value="1"/>
</dbReference>
<dbReference type="GO" id="GO:0005525">
    <property type="term" value="F:GTP binding"/>
    <property type="evidence" value="ECO:0007669"/>
    <property type="project" value="InterPro"/>
</dbReference>
<dbReference type="PANTHER" id="PTHR42714:SF2">
    <property type="entry name" value="TRNA MODIFICATION GTPASE GTPBP3, MITOCHONDRIAL"/>
    <property type="match status" value="1"/>
</dbReference>
<dbReference type="SUPFAM" id="SSF52540">
    <property type="entry name" value="P-loop containing nucleoside triphosphate hydrolases"/>
    <property type="match status" value="1"/>
</dbReference>
<dbReference type="Gene3D" id="1.20.120.430">
    <property type="entry name" value="tRNA modification GTPase MnmE domain 2"/>
    <property type="match status" value="1"/>
</dbReference>
<dbReference type="InterPro" id="IPR006073">
    <property type="entry name" value="GTP-bd"/>
</dbReference>
<keyword evidence="4" id="KW-0378">Hydrolase</keyword>
<feature type="domain" description="G" evidence="2">
    <location>
        <begin position="234"/>
        <end position="348"/>
    </location>
</feature>
<proteinExistence type="predicted"/>
<evidence type="ECO:0000256" key="1">
    <source>
        <dbReference type="SAM" id="MobiDB-lite"/>
    </source>
</evidence>
<dbReference type="InterPro" id="IPR005225">
    <property type="entry name" value="Small_GTP-bd"/>
</dbReference>
<dbReference type="InterPro" id="IPR018948">
    <property type="entry name" value="GTP-bd_TrmE_N"/>
</dbReference>
<dbReference type="InterPro" id="IPR027368">
    <property type="entry name" value="MnmE_dom2"/>
</dbReference>
<dbReference type="GO" id="GO:0002098">
    <property type="term" value="P:tRNA wobble uridine modification"/>
    <property type="evidence" value="ECO:0007669"/>
    <property type="project" value="TreeGrafter"/>
</dbReference>
<sequence>MDCLHPCNRRYKMSLPQNNTLPISSDESNDQPQSKQTTRCALLTGAGRSAIAVIEIWGPRAADGVATFFRTNTARAMDVGQVRFGVWAQPTSADQAHTAGESIVVVPTAEQCFELHCHGGPAAIRRIIDDLASISVRQVAPRRFSAIPASALQSLVDDVDRRLADEACDVLSRCTTVNTAAIALDQLRGGLRQWRRQSIETLADRSSDAADIARQAGAIASAGRLGIRLAKPFDVVLAGPPNVGKSSLINAMVGYDRSITMDFAGTTRDVLDADTVFDGWPLRLRDTAGLHASDDTIERQGIDRAMLAIANADLVVQVSEPGLQWDPTVIDAIRRVGPSVPSLQVINKSDLSPAESIDSSKDALATVATTGQGVRELLETMITMLVAEMPPSGSPVPINQRQWDWVAEIARLGQRPDAMLACLTRGEQQGLALS</sequence>
<dbReference type="InterPro" id="IPR027266">
    <property type="entry name" value="TrmE/GcvT-like"/>
</dbReference>
<dbReference type="Gene3D" id="3.30.1360.120">
    <property type="entry name" value="Probable tRNA modification gtpase trme, domain 1"/>
    <property type="match status" value="1"/>
</dbReference>
<evidence type="ECO:0000259" key="2">
    <source>
        <dbReference type="Pfam" id="PF01926"/>
    </source>
</evidence>
<dbReference type="AlphaFoldDB" id="A0A5B9MIH8"/>
<gene>
    <name evidence="4" type="primary">mnmE_1</name>
    <name evidence="4" type="ORF">Mal15_52390</name>
</gene>
<protein>
    <submittedName>
        <fullName evidence="4">tRNA modification GTPase MnmE</fullName>
        <ecNumber evidence="4">3.6.5.-</ecNumber>
    </submittedName>
</protein>
<evidence type="ECO:0000313" key="4">
    <source>
        <dbReference type="EMBL" id="QEG01163.1"/>
    </source>
</evidence>
<dbReference type="GO" id="GO:0030488">
    <property type="term" value="P:tRNA methylation"/>
    <property type="evidence" value="ECO:0007669"/>
    <property type="project" value="TreeGrafter"/>
</dbReference>
<reference evidence="4 5" key="1">
    <citation type="submission" date="2019-02" db="EMBL/GenBank/DDBJ databases">
        <title>Planctomycetal bacteria perform biofilm scaping via a novel small molecule.</title>
        <authorList>
            <person name="Jeske O."/>
            <person name="Boedeker C."/>
            <person name="Wiegand S."/>
            <person name="Breitling P."/>
            <person name="Kallscheuer N."/>
            <person name="Jogler M."/>
            <person name="Rohde M."/>
            <person name="Petersen J."/>
            <person name="Medema M.H."/>
            <person name="Surup F."/>
            <person name="Jogler C."/>
        </authorList>
    </citation>
    <scope>NUCLEOTIDE SEQUENCE [LARGE SCALE GENOMIC DNA]</scope>
    <source>
        <strain evidence="4 5">Mal15</strain>
    </source>
</reference>
<dbReference type="PANTHER" id="PTHR42714">
    <property type="entry name" value="TRNA MODIFICATION GTPASE GTPBP3"/>
    <property type="match status" value="1"/>
</dbReference>
<accession>A0A5B9MIH8</accession>
<organism evidence="4 5">
    <name type="scientific">Stieleria maiorica</name>
    <dbReference type="NCBI Taxonomy" id="2795974"/>
    <lineage>
        <taxon>Bacteria</taxon>
        <taxon>Pseudomonadati</taxon>
        <taxon>Planctomycetota</taxon>
        <taxon>Planctomycetia</taxon>
        <taxon>Pirellulales</taxon>
        <taxon>Pirellulaceae</taxon>
        <taxon>Stieleria</taxon>
    </lineage>
</organism>
<dbReference type="EC" id="3.6.5.-" evidence="4"/>
<dbReference type="Gene3D" id="3.40.50.300">
    <property type="entry name" value="P-loop containing nucleotide triphosphate hydrolases"/>
    <property type="match status" value="1"/>
</dbReference>
<dbReference type="Pfam" id="PF10396">
    <property type="entry name" value="TrmE_N"/>
    <property type="match status" value="1"/>
</dbReference>
<dbReference type="InterPro" id="IPR031168">
    <property type="entry name" value="G_TrmE"/>
</dbReference>
<evidence type="ECO:0000259" key="3">
    <source>
        <dbReference type="Pfam" id="PF10396"/>
    </source>
</evidence>
<dbReference type="NCBIfam" id="TIGR00231">
    <property type="entry name" value="small_GTP"/>
    <property type="match status" value="1"/>
</dbReference>
<dbReference type="Proteomes" id="UP000321353">
    <property type="component" value="Chromosome"/>
</dbReference>
<dbReference type="GO" id="GO:0005829">
    <property type="term" value="C:cytosol"/>
    <property type="evidence" value="ECO:0007669"/>
    <property type="project" value="TreeGrafter"/>
</dbReference>
<feature type="region of interest" description="Disordered" evidence="1">
    <location>
        <begin position="15"/>
        <end position="37"/>
    </location>
</feature>
<evidence type="ECO:0000313" key="5">
    <source>
        <dbReference type="Proteomes" id="UP000321353"/>
    </source>
</evidence>
<dbReference type="InterPro" id="IPR027417">
    <property type="entry name" value="P-loop_NTPase"/>
</dbReference>
<keyword evidence="5" id="KW-1185">Reference proteome</keyword>